<keyword evidence="1 5" id="KW-0489">Methyltransferase</keyword>
<keyword evidence="4 5" id="KW-0694">RNA-binding</keyword>
<dbReference type="Pfam" id="PF22458">
    <property type="entry name" value="RsmF-B_ferredox"/>
    <property type="match status" value="1"/>
</dbReference>
<proteinExistence type="inferred from homology"/>
<dbReference type="InterPro" id="IPR029063">
    <property type="entry name" value="SAM-dependent_MTases_sf"/>
</dbReference>
<dbReference type="EMBL" id="PXYY01000037">
    <property type="protein sequence ID" value="PSJ80300.1"/>
    <property type="molecule type" value="Genomic_DNA"/>
</dbReference>
<dbReference type="CDD" id="cd02440">
    <property type="entry name" value="AdoMet_MTases"/>
    <property type="match status" value="1"/>
</dbReference>
<dbReference type="SUPFAM" id="SSF53335">
    <property type="entry name" value="S-adenosyl-L-methionine-dependent methyltransferases"/>
    <property type="match status" value="1"/>
</dbReference>
<feature type="binding site" evidence="5">
    <location>
        <position position="302"/>
    </location>
    <ligand>
        <name>S-adenosyl-L-methionine</name>
        <dbReference type="ChEBI" id="CHEBI:59789"/>
    </ligand>
</feature>
<dbReference type="RefSeq" id="WP_106741635.1">
    <property type="nucleotide sequence ID" value="NZ_PXYY01000037.1"/>
</dbReference>
<name>A0A2P7TZY8_9NEIS</name>
<dbReference type="AlphaFoldDB" id="A0A2P7TZY8"/>
<dbReference type="PRINTS" id="PR02008">
    <property type="entry name" value="RCMTFAMILY"/>
</dbReference>
<protein>
    <submittedName>
        <fullName evidence="7">SAM-dependent methyltransferase</fullName>
    </submittedName>
</protein>
<evidence type="ECO:0000313" key="8">
    <source>
        <dbReference type="Proteomes" id="UP000241868"/>
    </source>
</evidence>
<dbReference type="Proteomes" id="UP000241868">
    <property type="component" value="Unassembled WGS sequence"/>
</dbReference>
<comment type="caution">
    <text evidence="5">Lacks conserved residue(s) required for the propagation of feature annotation.</text>
</comment>
<dbReference type="InterPro" id="IPR023267">
    <property type="entry name" value="RCMT"/>
</dbReference>
<keyword evidence="8" id="KW-1185">Reference proteome</keyword>
<evidence type="ECO:0000256" key="1">
    <source>
        <dbReference type="ARBA" id="ARBA00022603"/>
    </source>
</evidence>
<dbReference type="OrthoDB" id="9810297at2"/>
<evidence type="ECO:0000256" key="3">
    <source>
        <dbReference type="ARBA" id="ARBA00022691"/>
    </source>
</evidence>
<feature type="binding site" evidence="5">
    <location>
        <position position="255"/>
    </location>
    <ligand>
        <name>S-adenosyl-L-methionine</name>
        <dbReference type="ChEBI" id="CHEBI:59789"/>
    </ligand>
</feature>
<keyword evidence="2 5" id="KW-0808">Transferase</keyword>
<dbReference type="InterPro" id="IPR049560">
    <property type="entry name" value="MeTrfase_RsmB-F_NOP2_cat"/>
</dbReference>
<organism evidence="7 8">
    <name type="scientific">Neisseria iguanae</name>
    <dbReference type="NCBI Taxonomy" id="90242"/>
    <lineage>
        <taxon>Bacteria</taxon>
        <taxon>Pseudomonadati</taxon>
        <taxon>Pseudomonadota</taxon>
        <taxon>Betaproteobacteria</taxon>
        <taxon>Neisseriales</taxon>
        <taxon>Neisseriaceae</taxon>
        <taxon>Neisseria</taxon>
    </lineage>
</organism>
<feature type="active site" description="Nucleophile" evidence="5">
    <location>
        <position position="355"/>
    </location>
</feature>
<evidence type="ECO:0000256" key="4">
    <source>
        <dbReference type="ARBA" id="ARBA00022884"/>
    </source>
</evidence>
<evidence type="ECO:0000259" key="6">
    <source>
        <dbReference type="PROSITE" id="PS51686"/>
    </source>
</evidence>
<dbReference type="GO" id="GO:0003723">
    <property type="term" value="F:RNA binding"/>
    <property type="evidence" value="ECO:0007669"/>
    <property type="project" value="UniProtKB-UniRule"/>
</dbReference>
<dbReference type="Gene3D" id="3.40.50.150">
    <property type="entry name" value="Vaccinia Virus protein VP39"/>
    <property type="match status" value="1"/>
</dbReference>
<gene>
    <name evidence="7" type="ORF">C7N83_07105</name>
</gene>
<accession>A0A2P7TZY8</accession>
<dbReference type="InterPro" id="IPR054728">
    <property type="entry name" value="RsmB-like_ferredoxin"/>
</dbReference>
<reference evidence="7 8" key="1">
    <citation type="submission" date="2018-03" db="EMBL/GenBank/DDBJ databases">
        <title>Neisseria weixii sp. nov., isolated from the intestinal contents of Tibetan Plateau pika (Ochotona curzoniae) in Yushu, Qinghai Province, China.</title>
        <authorList>
            <person name="Gui Z."/>
        </authorList>
    </citation>
    <scope>NUCLEOTIDE SEQUENCE [LARGE SCALE GENOMIC DNA]</scope>
    <source>
        <strain evidence="7 8">ATCC 51483</strain>
    </source>
</reference>
<evidence type="ECO:0000256" key="5">
    <source>
        <dbReference type="PROSITE-ProRule" id="PRU01023"/>
    </source>
</evidence>
<dbReference type="GO" id="GO:0008173">
    <property type="term" value="F:RNA methyltransferase activity"/>
    <property type="evidence" value="ECO:0007669"/>
    <property type="project" value="InterPro"/>
</dbReference>
<dbReference type="InterPro" id="IPR001678">
    <property type="entry name" value="MeTrfase_RsmB-F_NOP2_dom"/>
</dbReference>
<dbReference type="PANTHER" id="PTHR22807">
    <property type="entry name" value="NOP2 YEAST -RELATED NOL1/NOP2/FMU SUN DOMAIN-CONTAINING"/>
    <property type="match status" value="1"/>
</dbReference>
<comment type="caution">
    <text evidence="7">The sequence shown here is derived from an EMBL/GenBank/DDBJ whole genome shotgun (WGS) entry which is preliminary data.</text>
</comment>
<sequence length="418" mass="46330">MTPIQLEHTTALLAGMLTFKQPADAVLSAYFREHKKLGRQDRHEIAETAFAALRHYQKIAAVLRRPHAQSRKAALAALVLGRSANIGKIQNLLDEEETKFLRHLKAHKAEFSDSLHTAAELPEWLITQLHTHFSDEEILTFGRSVNQPAPLDIRVNTLKNKRSKVLAVLQAEGPAAEATLFSPWGIRLKNKIPLNKHRLFIDGSVEVQDEGSQLLALLVGAKRGETVVDFCAGAGGKTLAIGAQMANKGRIYAFDIAEKRLANLKPRMTRAGLTNINPERISSEHDSRLARLNGKADRVLVDVPCSGLGTLRRNPDLKYRQSPETVSELLKQQYSILSSAAKLVKPKGRLVYATCSILPEENEHQVERFLAQHAGFELLDSSELLAAAKVDLNTGKYLRMDTAAHQTDSFFAAVLQRK</sequence>
<dbReference type="PANTHER" id="PTHR22807:SF53">
    <property type="entry name" value="RIBOSOMAL RNA SMALL SUBUNIT METHYLTRANSFERASE B-RELATED"/>
    <property type="match status" value="1"/>
</dbReference>
<evidence type="ECO:0000256" key="2">
    <source>
        <dbReference type="ARBA" id="ARBA00022679"/>
    </source>
</evidence>
<feature type="domain" description="SAM-dependent MTase RsmB/NOP-type" evidence="6">
    <location>
        <begin position="141"/>
        <end position="418"/>
    </location>
</feature>
<keyword evidence="3 5" id="KW-0949">S-adenosyl-L-methionine</keyword>
<dbReference type="PROSITE" id="PS51686">
    <property type="entry name" value="SAM_MT_RSMB_NOP"/>
    <property type="match status" value="1"/>
</dbReference>
<comment type="similarity">
    <text evidence="5">Belongs to the class I-like SAM-binding methyltransferase superfamily. RsmB/NOP family.</text>
</comment>
<dbReference type="GO" id="GO:0001510">
    <property type="term" value="P:RNA methylation"/>
    <property type="evidence" value="ECO:0007669"/>
    <property type="project" value="InterPro"/>
</dbReference>
<dbReference type="Pfam" id="PF01189">
    <property type="entry name" value="Methyltr_RsmB-F"/>
    <property type="match status" value="1"/>
</dbReference>
<evidence type="ECO:0000313" key="7">
    <source>
        <dbReference type="EMBL" id="PSJ80300.1"/>
    </source>
</evidence>